<dbReference type="Proteomes" id="UP000092583">
    <property type="component" value="Unassembled WGS sequence"/>
</dbReference>
<protein>
    <recommendedName>
        <fullName evidence="3">BTB domain-containing protein</fullName>
    </recommendedName>
</protein>
<sequence length="256" mass="29402">MIPQKRKSASITYHVFYNHPEDTVAIRSNDNILFKTNRGRLVRASTFFSDMFDVCDSSAFTNNDDHPIDLEFSAKVITAYLDIISISGSHQLEVDYYLLKQVYELCSFTISTKALNSVRKMLVRSAGYKKVNEPWDLFDFASDFNDVKLAQMTFSLLTPSAVSEVLCGKHRVFTGIDPKDERGNLLMWSKRLRPSWQIALFHTLIQSDRAVTPRMSIVRKGRSSRDVACQSTKDQIISIQKDWTKMGDRFNPTEFE</sequence>
<organism evidence="1 2">
    <name type="scientific">Kwoniella mangroviensis CBS 10435</name>
    <dbReference type="NCBI Taxonomy" id="1331196"/>
    <lineage>
        <taxon>Eukaryota</taxon>
        <taxon>Fungi</taxon>
        <taxon>Dikarya</taxon>
        <taxon>Basidiomycota</taxon>
        <taxon>Agaricomycotina</taxon>
        <taxon>Tremellomycetes</taxon>
        <taxon>Tremellales</taxon>
        <taxon>Cryptococcaceae</taxon>
        <taxon>Kwoniella</taxon>
    </lineage>
</organism>
<gene>
    <name evidence="1" type="ORF">L486_02177</name>
</gene>
<keyword evidence="2" id="KW-1185">Reference proteome</keyword>
<dbReference type="OrthoDB" id="2567569at2759"/>
<proteinExistence type="predicted"/>
<dbReference type="AlphaFoldDB" id="A0A1B9IVE7"/>
<evidence type="ECO:0000313" key="2">
    <source>
        <dbReference type="Proteomes" id="UP000092583"/>
    </source>
</evidence>
<dbReference type="EMBL" id="KI669460">
    <property type="protein sequence ID" value="OCF59510.1"/>
    <property type="molecule type" value="Genomic_DNA"/>
</dbReference>
<reference evidence="1 2" key="1">
    <citation type="submission" date="2013-07" db="EMBL/GenBank/DDBJ databases">
        <title>The Genome Sequence of Kwoniella mangroviensis CBS10435.</title>
        <authorList>
            <consortium name="The Broad Institute Genome Sequencing Platform"/>
            <person name="Cuomo C."/>
            <person name="Litvintseva A."/>
            <person name="Chen Y."/>
            <person name="Heitman J."/>
            <person name="Sun S."/>
            <person name="Springer D."/>
            <person name="Dromer F."/>
            <person name="Young S.K."/>
            <person name="Zeng Q."/>
            <person name="Gargeya S."/>
            <person name="Fitzgerald M."/>
            <person name="Abouelleil A."/>
            <person name="Alvarado L."/>
            <person name="Berlin A.M."/>
            <person name="Chapman S.B."/>
            <person name="Dewar J."/>
            <person name="Goldberg J."/>
            <person name="Griggs A."/>
            <person name="Gujja S."/>
            <person name="Hansen M."/>
            <person name="Howarth C."/>
            <person name="Imamovic A."/>
            <person name="Larimer J."/>
            <person name="McCowan C."/>
            <person name="Murphy C."/>
            <person name="Pearson M."/>
            <person name="Priest M."/>
            <person name="Roberts A."/>
            <person name="Saif S."/>
            <person name="Shea T."/>
            <person name="Sykes S."/>
            <person name="Wortman J."/>
            <person name="Nusbaum C."/>
            <person name="Birren B."/>
        </authorList>
    </citation>
    <scope>NUCLEOTIDE SEQUENCE [LARGE SCALE GENOMIC DNA]</scope>
    <source>
        <strain evidence="1 2">CBS 10435</strain>
    </source>
</reference>
<evidence type="ECO:0008006" key="3">
    <source>
        <dbReference type="Google" id="ProtNLM"/>
    </source>
</evidence>
<reference evidence="2" key="2">
    <citation type="submission" date="2013-12" db="EMBL/GenBank/DDBJ databases">
        <title>Evolution of pathogenesis and genome organization in the Tremellales.</title>
        <authorList>
            <person name="Cuomo C."/>
            <person name="Litvintseva A."/>
            <person name="Heitman J."/>
            <person name="Chen Y."/>
            <person name="Sun S."/>
            <person name="Springer D."/>
            <person name="Dromer F."/>
            <person name="Young S."/>
            <person name="Zeng Q."/>
            <person name="Chapman S."/>
            <person name="Gujja S."/>
            <person name="Saif S."/>
            <person name="Birren B."/>
        </authorList>
    </citation>
    <scope>NUCLEOTIDE SEQUENCE [LARGE SCALE GENOMIC DNA]</scope>
    <source>
        <strain evidence="2">CBS 10435</strain>
    </source>
</reference>
<accession>A0A1B9IVE7</accession>
<evidence type="ECO:0000313" key="1">
    <source>
        <dbReference type="EMBL" id="OCF59510.1"/>
    </source>
</evidence>
<name>A0A1B9IVE7_9TREE</name>